<dbReference type="AlphaFoldDB" id="A0A0M2NZ88"/>
<dbReference type="EMBL" id="LAKJ01000002">
    <property type="protein sequence ID" value="KKI65272.1"/>
    <property type="molecule type" value="Genomic_DNA"/>
</dbReference>
<comment type="caution">
    <text evidence="3">The sequence shown here is derived from an EMBL/GenBank/DDBJ whole genome shotgun (WGS) entry which is preliminary data.</text>
</comment>
<proteinExistence type="predicted"/>
<dbReference type="InterPro" id="IPR019949">
    <property type="entry name" value="CmoO-like"/>
</dbReference>
<keyword evidence="3" id="KW-0503">Monooxygenase</keyword>
<feature type="domain" description="Luciferase-like" evidence="2">
    <location>
        <begin position="4"/>
        <end position="300"/>
    </location>
</feature>
<evidence type="ECO:0000313" key="3">
    <source>
        <dbReference type="EMBL" id="KKI65272.1"/>
    </source>
</evidence>
<dbReference type="PANTHER" id="PTHR30137:SF6">
    <property type="entry name" value="LUCIFERASE-LIKE MONOOXYGENASE"/>
    <property type="match status" value="1"/>
</dbReference>
<organism evidence="3 4">
    <name type="scientific">Staphylococcus cohnii subsp. cohnii</name>
    <dbReference type="NCBI Taxonomy" id="74704"/>
    <lineage>
        <taxon>Bacteria</taxon>
        <taxon>Bacillati</taxon>
        <taxon>Bacillota</taxon>
        <taxon>Bacilli</taxon>
        <taxon>Bacillales</taxon>
        <taxon>Staphylococcaceae</taxon>
        <taxon>Staphylococcus</taxon>
        <taxon>Staphylococcus cohnii species complex</taxon>
    </lineage>
</organism>
<sequence>MVQFNVLDYAVIDEGKSAEEALQDTVRLAQLADKLGFKRFWLTEHHNVPAFACSSPELLMMQILNKTKNISLGSGGVMLPHYSPYKVAENFRMLEALHPGRVDLGIGNNAGTAQVKSAMNETKSHFLDYGQSIEDVRHYLTEQQTQQRHHRVVAQPSTKFMPSMWLLSTSVASAKKAGAQGMGYTLGTFLLPNAKAIAKAKDSVKMYRDAFQPSSLNMEPSVMITVFIALADTVEEAETLSQSLDIWLLGKEQFAEFERMPSPETAQSYHCTEKDERQIAQSRARIIVGTKESAKPQIDHMIQDFNADEIMVVPLIPSIEARCRAIELLAEIYL</sequence>
<dbReference type="Proteomes" id="UP000034455">
    <property type="component" value="Unassembled WGS sequence"/>
</dbReference>
<dbReference type="Pfam" id="PF00296">
    <property type="entry name" value="Bac_luciferase"/>
    <property type="match status" value="1"/>
</dbReference>
<dbReference type="InterPro" id="IPR011251">
    <property type="entry name" value="Luciferase-like_dom"/>
</dbReference>
<dbReference type="GO" id="GO:0005829">
    <property type="term" value="C:cytosol"/>
    <property type="evidence" value="ECO:0007669"/>
    <property type="project" value="TreeGrafter"/>
</dbReference>
<dbReference type="RefSeq" id="WP_019469142.1">
    <property type="nucleotide sequence ID" value="NZ_LAKJ01000002.1"/>
</dbReference>
<protein>
    <submittedName>
        <fullName evidence="3">Luciferase-like monooxygenase</fullName>
    </submittedName>
</protein>
<dbReference type="GO" id="GO:0004497">
    <property type="term" value="F:monooxygenase activity"/>
    <property type="evidence" value="ECO:0007669"/>
    <property type="project" value="UniProtKB-KW"/>
</dbReference>
<dbReference type="PATRIC" id="fig|74704.6.peg.1263"/>
<name>A0A0M2NZ88_STACC</name>
<dbReference type="NCBIfam" id="TIGR03558">
    <property type="entry name" value="oxido_grp_1"/>
    <property type="match status" value="1"/>
</dbReference>
<dbReference type="SUPFAM" id="SSF51679">
    <property type="entry name" value="Bacterial luciferase-like"/>
    <property type="match status" value="1"/>
</dbReference>
<dbReference type="InterPro" id="IPR036661">
    <property type="entry name" value="Luciferase-like_sf"/>
</dbReference>
<keyword evidence="3" id="KW-0560">Oxidoreductase</keyword>
<dbReference type="InterPro" id="IPR050766">
    <property type="entry name" value="Bact_Lucif_Oxidored"/>
</dbReference>
<gene>
    <name evidence="3" type="ORF">UF66_1229</name>
</gene>
<accession>A0A0M2NZ88</accession>
<reference evidence="3 4" key="1">
    <citation type="submission" date="2015-03" db="EMBL/GenBank/DDBJ databases">
        <title>Genome Assembly of Staphylococcus cohnii subsp. cohnii strain G22B2.</title>
        <authorList>
            <person name="Nair G."/>
            <person name="Kaur G."/>
            <person name="Khatri I."/>
            <person name="Singh N.K."/>
            <person name="Sathyabama S."/>
            <person name="Maurya S.K."/>
            <person name="Subramanian S."/>
            <person name="Agrewala J.N."/>
            <person name="Mayilraj S."/>
        </authorList>
    </citation>
    <scope>NUCLEOTIDE SEQUENCE [LARGE SCALE GENOMIC DNA]</scope>
    <source>
        <strain evidence="3 4">G22B2</strain>
    </source>
</reference>
<comment type="similarity">
    <text evidence="1">To bacterial alkanal monooxygenase alpha and beta chains.</text>
</comment>
<evidence type="ECO:0000259" key="2">
    <source>
        <dbReference type="Pfam" id="PF00296"/>
    </source>
</evidence>
<dbReference type="PANTHER" id="PTHR30137">
    <property type="entry name" value="LUCIFERASE-LIKE MONOOXYGENASE"/>
    <property type="match status" value="1"/>
</dbReference>
<evidence type="ECO:0000256" key="1">
    <source>
        <dbReference type="ARBA" id="ARBA00007789"/>
    </source>
</evidence>
<dbReference type="GO" id="GO:0016705">
    <property type="term" value="F:oxidoreductase activity, acting on paired donors, with incorporation or reduction of molecular oxygen"/>
    <property type="evidence" value="ECO:0007669"/>
    <property type="project" value="InterPro"/>
</dbReference>
<evidence type="ECO:0000313" key="4">
    <source>
        <dbReference type="Proteomes" id="UP000034455"/>
    </source>
</evidence>
<dbReference type="Gene3D" id="3.20.20.30">
    <property type="entry name" value="Luciferase-like domain"/>
    <property type="match status" value="1"/>
</dbReference>